<organism evidence="1 2">
    <name type="scientific">Actinomadura vinacea</name>
    <dbReference type="NCBI Taxonomy" id="115336"/>
    <lineage>
        <taxon>Bacteria</taxon>
        <taxon>Bacillati</taxon>
        <taxon>Actinomycetota</taxon>
        <taxon>Actinomycetes</taxon>
        <taxon>Streptosporangiales</taxon>
        <taxon>Thermomonosporaceae</taxon>
        <taxon>Actinomadura</taxon>
    </lineage>
</organism>
<comment type="caution">
    <text evidence="1">The sequence shown here is derived from an EMBL/GenBank/DDBJ whole genome shotgun (WGS) entry which is preliminary data.</text>
</comment>
<name>A0ABP5WEZ5_9ACTN</name>
<evidence type="ECO:0000313" key="2">
    <source>
        <dbReference type="Proteomes" id="UP001501231"/>
    </source>
</evidence>
<dbReference type="Proteomes" id="UP001501231">
    <property type="component" value="Unassembled WGS sequence"/>
</dbReference>
<keyword evidence="2" id="KW-1185">Reference proteome</keyword>
<sequence length="89" mass="9746">MAGLGDLPPALDLLRQGMHLTAPFRVRRRIACRAPPAVDEVVQHAQIQGHADLVEHGLKAGVERFAVFWHNEGGPDGTQALPWHGRAAW</sequence>
<accession>A0ABP5WEZ5</accession>
<proteinExistence type="predicted"/>
<protein>
    <submittedName>
        <fullName evidence="1">Uncharacterized protein</fullName>
    </submittedName>
</protein>
<dbReference type="EMBL" id="BAAARW010000013">
    <property type="protein sequence ID" value="GAA2424531.1"/>
    <property type="molecule type" value="Genomic_DNA"/>
</dbReference>
<evidence type="ECO:0000313" key="1">
    <source>
        <dbReference type="EMBL" id="GAA2424531.1"/>
    </source>
</evidence>
<reference evidence="2" key="1">
    <citation type="journal article" date="2019" name="Int. J. Syst. Evol. Microbiol.">
        <title>The Global Catalogue of Microorganisms (GCM) 10K type strain sequencing project: providing services to taxonomists for standard genome sequencing and annotation.</title>
        <authorList>
            <consortium name="The Broad Institute Genomics Platform"/>
            <consortium name="The Broad Institute Genome Sequencing Center for Infectious Disease"/>
            <person name="Wu L."/>
            <person name="Ma J."/>
        </authorList>
    </citation>
    <scope>NUCLEOTIDE SEQUENCE [LARGE SCALE GENOMIC DNA]</scope>
    <source>
        <strain evidence="2">JCM 3325</strain>
    </source>
</reference>
<gene>
    <name evidence="1" type="ORF">GCM10010191_40960</name>
</gene>